<name>A0AC60QMX1_IXOPE</name>
<evidence type="ECO:0000313" key="2">
    <source>
        <dbReference type="Proteomes" id="UP000805193"/>
    </source>
</evidence>
<evidence type="ECO:0000313" key="1">
    <source>
        <dbReference type="EMBL" id="KAG0435273.1"/>
    </source>
</evidence>
<proteinExistence type="predicted"/>
<sequence>MHPEGFSRQEVIPDEEDDTAEADTLFSQVIQSTSFTREDYETLDANIATCRDESLEELIAEVRDEDQSSDDDMGCDPEPISVPDCTARDAVTLLQCYFEHHRSTEFLPSL</sequence>
<dbReference type="Proteomes" id="UP000805193">
    <property type="component" value="Unassembled WGS sequence"/>
</dbReference>
<dbReference type="EMBL" id="JABSTQ010007757">
    <property type="protein sequence ID" value="KAG0435273.1"/>
    <property type="molecule type" value="Genomic_DNA"/>
</dbReference>
<keyword evidence="2" id="KW-1185">Reference proteome</keyword>
<organism evidence="1 2">
    <name type="scientific">Ixodes persulcatus</name>
    <name type="common">Taiga tick</name>
    <dbReference type="NCBI Taxonomy" id="34615"/>
    <lineage>
        <taxon>Eukaryota</taxon>
        <taxon>Metazoa</taxon>
        <taxon>Ecdysozoa</taxon>
        <taxon>Arthropoda</taxon>
        <taxon>Chelicerata</taxon>
        <taxon>Arachnida</taxon>
        <taxon>Acari</taxon>
        <taxon>Parasitiformes</taxon>
        <taxon>Ixodida</taxon>
        <taxon>Ixodoidea</taxon>
        <taxon>Ixodidae</taxon>
        <taxon>Ixodinae</taxon>
        <taxon>Ixodes</taxon>
    </lineage>
</organism>
<reference evidence="1 2" key="1">
    <citation type="journal article" date="2020" name="Cell">
        <title>Large-Scale Comparative Analyses of Tick Genomes Elucidate Their Genetic Diversity and Vector Capacities.</title>
        <authorList>
            <consortium name="Tick Genome and Microbiome Consortium (TIGMIC)"/>
            <person name="Jia N."/>
            <person name="Wang J."/>
            <person name="Shi W."/>
            <person name="Du L."/>
            <person name="Sun Y."/>
            <person name="Zhan W."/>
            <person name="Jiang J.F."/>
            <person name="Wang Q."/>
            <person name="Zhang B."/>
            <person name="Ji P."/>
            <person name="Bell-Sakyi L."/>
            <person name="Cui X.M."/>
            <person name="Yuan T.T."/>
            <person name="Jiang B.G."/>
            <person name="Yang W.F."/>
            <person name="Lam T.T."/>
            <person name="Chang Q.C."/>
            <person name="Ding S.J."/>
            <person name="Wang X.J."/>
            <person name="Zhu J.G."/>
            <person name="Ruan X.D."/>
            <person name="Zhao L."/>
            <person name="Wei J.T."/>
            <person name="Ye R.Z."/>
            <person name="Que T.C."/>
            <person name="Du C.H."/>
            <person name="Zhou Y.H."/>
            <person name="Cheng J.X."/>
            <person name="Dai P.F."/>
            <person name="Guo W.B."/>
            <person name="Han X.H."/>
            <person name="Huang E.J."/>
            <person name="Li L.F."/>
            <person name="Wei W."/>
            <person name="Gao Y.C."/>
            <person name="Liu J.Z."/>
            <person name="Shao H.Z."/>
            <person name="Wang X."/>
            <person name="Wang C.C."/>
            <person name="Yang T.C."/>
            <person name="Huo Q.B."/>
            <person name="Li W."/>
            <person name="Chen H.Y."/>
            <person name="Chen S.E."/>
            <person name="Zhou L.G."/>
            <person name="Ni X.B."/>
            <person name="Tian J.H."/>
            <person name="Sheng Y."/>
            <person name="Liu T."/>
            <person name="Pan Y.S."/>
            <person name="Xia L.Y."/>
            <person name="Li J."/>
            <person name="Zhao F."/>
            <person name="Cao W.C."/>
        </authorList>
    </citation>
    <scope>NUCLEOTIDE SEQUENCE [LARGE SCALE GENOMIC DNA]</scope>
    <source>
        <strain evidence="1">Iper-2018</strain>
    </source>
</reference>
<protein>
    <submittedName>
        <fullName evidence="1">Uncharacterized protein</fullName>
    </submittedName>
</protein>
<comment type="caution">
    <text evidence="1">The sequence shown here is derived from an EMBL/GenBank/DDBJ whole genome shotgun (WGS) entry which is preliminary data.</text>
</comment>
<accession>A0AC60QMX1</accession>
<gene>
    <name evidence="1" type="ORF">HPB47_018583</name>
</gene>